<dbReference type="Proteomes" id="UP001163624">
    <property type="component" value="Chromosome"/>
</dbReference>
<protein>
    <submittedName>
        <fullName evidence="8">GtrA family protein</fullName>
    </submittedName>
</protein>
<dbReference type="InterPro" id="IPR007267">
    <property type="entry name" value="GtrA_DPMS_TM"/>
</dbReference>
<evidence type="ECO:0000256" key="6">
    <source>
        <dbReference type="SAM" id="Phobius"/>
    </source>
</evidence>
<name>A0ABY7A334_9PSED</name>
<comment type="similarity">
    <text evidence="2">Belongs to the GtrA family.</text>
</comment>
<dbReference type="InterPro" id="IPR051401">
    <property type="entry name" value="GtrA_CellWall_Glycosyl"/>
</dbReference>
<dbReference type="EMBL" id="CP113432">
    <property type="protein sequence ID" value="WAI50553.1"/>
    <property type="molecule type" value="Genomic_DNA"/>
</dbReference>
<evidence type="ECO:0000256" key="2">
    <source>
        <dbReference type="ARBA" id="ARBA00009399"/>
    </source>
</evidence>
<feature type="transmembrane region" description="Helical" evidence="6">
    <location>
        <begin position="102"/>
        <end position="121"/>
    </location>
</feature>
<keyword evidence="9" id="KW-1185">Reference proteome</keyword>
<reference evidence="8" key="1">
    <citation type="submission" date="2022-11" db="EMBL/GenBank/DDBJ databases">
        <title>Pseudomonas triclosanedens sp. nov., a triclosan degrader isolated from activated sludge.</title>
        <authorList>
            <person name="Yin Y."/>
            <person name="Lu Z."/>
        </authorList>
    </citation>
    <scope>NUCLEOTIDE SEQUENCE</scope>
    <source>
        <strain evidence="8">ZM23</strain>
    </source>
</reference>
<feature type="transmembrane region" description="Helical" evidence="6">
    <location>
        <begin position="71"/>
        <end position="96"/>
    </location>
</feature>
<evidence type="ECO:0000256" key="4">
    <source>
        <dbReference type="ARBA" id="ARBA00022989"/>
    </source>
</evidence>
<organism evidence="8 9">
    <name type="scientific">Pseudomonas triclosanedens</name>
    <dbReference type="NCBI Taxonomy" id="2961893"/>
    <lineage>
        <taxon>Bacteria</taxon>
        <taxon>Pseudomonadati</taxon>
        <taxon>Pseudomonadota</taxon>
        <taxon>Gammaproteobacteria</taxon>
        <taxon>Pseudomonadales</taxon>
        <taxon>Pseudomonadaceae</taxon>
        <taxon>Pseudomonas</taxon>
    </lineage>
</organism>
<evidence type="ECO:0000256" key="5">
    <source>
        <dbReference type="ARBA" id="ARBA00023136"/>
    </source>
</evidence>
<dbReference type="RefSeq" id="WP_254471164.1">
    <property type="nucleotide sequence ID" value="NZ_CP113432.1"/>
</dbReference>
<keyword evidence="3 6" id="KW-0812">Transmembrane</keyword>
<evidence type="ECO:0000259" key="7">
    <source>
        <dbReference type="Pfam" id="PF04138"/>
    </source>
</evidence>
<proteinExistence type="inferred from homology"/>
<evidence type="ECO:0000256" key="3">
    <source>
        <dbReference type="ARBA" id="ARBA00022692"/>
    </source>
</evidence>
<evidence type="ECO:0000313" key="8">
    <source>
        <dbReference type="EMBL" id="WAI50553.1"/>
    </source>
</evidence>
<dbReference type="PANTHER" id="PTHR38459:SF1">
    <property type="entry name" value="PROPHAGE BACTOPRENOL-LINKED GLUCOSE TRANSLOCASE HOMOLOG"/>
    <property type="match status" value="1"/>
</dbReference>
<keyword evidence="5 6" id="KW-0472">Membrane</keyword>
<dbReference type="PANTHER" id="PTHR38459">
    <property type="entry name" value="PROPHAGE BACTOPRENOL-LINKED GLUCOSE TRANSLOCASE HOMOLOG"/>
    <property type="match status" value="1"/>
</dbReference>
<keyword evidence="4 6" id="KW-1133">Transmembrane helix</keyword>
<feature type="domain" description="GtrA/DPMS transmembrane" evidence="7">
    <location>
        <begin position="9"/>
        <end position="127"/>
    </location>
</feature>
<sequence length="131" mass="14552">MQLKRLALFALGGTLGFMVDATVLQLLISQGLSVYASRAVSFFCAVWVTWRFNRRRTFGKRSHHDGQLREGLRYLAAVSLGGTVNCLGYALALHYWSLAREWPVGAVALGCLLGMLVNYGMSARWVFRPPA</sequence>
<comment type="subcellular location">
    <subcellularLocation>
        <location evidence="1">Membrane</location>
        <topology evidence="1">Multi-pass membrane protein</topology>
    </subcellularLocation>
</comment>
<evidence type="ECO:0000313" key="9">
    <source>
        <dbReference type="Proteomes" id="UP001163624"/>
    </source>
</evidence>
<dbReference type="Pfam" id="PF04138">
    <property type="entry name" value="GtrA_DPMS_TM"/>
    <property type="match status" value="1"/>
</dbReference>
<evidence type="ECO:0000256" key="1">
    <source>
        <dbReference type="ARBA" id="ARBA00004141"/>
    </source>
</evidence>
<gene>
    <name evidence="8" type="ORF">OU419_04605</name>
</gene>
<feature type="transmembrane region" description="Helical" evidence="6">
    <location>
        <begin position="31"/>
        <end position="50"/>
    </location>
</feature>
<accession>A0ABY7A334</accession>